<keyword evidence="1" id="KW-0812">Transmembrane</keyword>
<dbReference type="STRING" id="679936.Sulac_2852"/>
<dbReference type="InterPro" id="IPR018764">
    <property type="entry name" value="RskA_C"/>
</dbReference>
<dbReference type="Proteomes" id="UP000005439">
    <property type="component" value="Chromosome"/>
</dbReference>
<organism evidence="3 4">
    <name type="scientific">Sulfobacillus acidophilus (strain ATCC 700253 / DSM 10332 / NAL)</name>
    <dbReference type="NCBI Taxonomy" id="679936"/>
    <lineage>
        <taxon>Bacteria</taxon>
        <taxon>Bacillati</taxon>
        <taxon>Bacillota</taxon>
        <taxon>Clostridia</taxon>
        <taxon>Eubacteriales</taxon>
        <taxon>Clostridiales Family XVII. Incertae Sedis</taxon>
        <taxon>Sulfobacillus</taxon>
    </lineage>
</organism>
<dbReference type="HOGENOM" id="CLU_075802_1_0_9"/>
<dbReference type="GO" id="GO:0005886">
    <property type="term" value="C:plasma membrane"/>
    <property type="evidence" value="ECO:0007669"/>
    <property type="project" value="InterPro"/>
</dbReference>
<evidence type="ECO:0000313" key="4">
    <source>
        <dbReference type="Proteomes" id="UP000005439"/>
    </source>
</evidence>
<evidence type="ECO:0000256" key="1">
    <source>
        <dbReference type="SAM" id="Phobius"/>
    </source>
</evidence>
<dbReference type="AlphaFoldDB" id="G8TZ43"/>
<accession>G8TZ43</accession>
<evidence type="ECO:0000259" key="2">
    <source>
        <dbReference type="Pfam" id="PF10099"/>
    </source>
</evidence>
<gene>
    <name evidence="3" type="ordered locus">Sulac_2852</name>
</gene>
<proteinExistence type="predicted"/>
<keyword evidence="4" id="KW-1185">Reference proteome</keyword>
<protein>
    <recommendedName>
        <fullName evidence="2">Anti-sigma K factor RskA C-terminal domain-containing protein</fullName>
    </recommendedName>
</protein>
<name>G8TZ43_SULAD</name>
<dbReference type="PATRIC" id="fig|679936.5.peg.2945"/>
<reference evidence="4" key="1">
    <citation type="submission" date="2011-12" db="EMBL/GenBank/DDBJ databases">
        <title>The complete genome of chromosome of Sulfobacillus acidophilus DSM 10332.</title>
        <authorList>
            <person name="Lucas S."/>
            <person name="Han J."/>
            <person name="Lapidus A."/>
            <person name="Bruce D."/>
            <person name="Goodwin L."/>
            <person name="Pitluck S."/>
            <person name="Peters L."/>
            <person name="Kyrpides N."/>
            <person name="Mavromatis K."/>
            <person name="Ivanova N."/>
            <person name="Mikhailova N."/>
            <person name="Chertkov O."/>
            <person name="Saunders E."/>
            <person name="Detter J.C."/>
            <person name="Tapia R."/>
            <person name="Han C."/>
            <person name="Land M."/>
            <person name="Hauser L."/>
            <person name="Markowitz V."/>
            <person name="Cheng J.-F."/>
            <person name="Hugenholtz P."/>
            <person name="Woyke T."/>
            <person name="Wu D."/>
            <person name="Pukall R."/>
            <person name="Gehrich-Schroeter G."/>
            <person name="Schneider S."/>
            <person name="Klenk H.-P."/>
            <person name="Eisen J.A."/>
        </authorList>
    </citation>
    <scope>NUCLEOTIDE SEQUENCE [LARGE SCALE GENOMIC DNA]</scope>
    <source>
        <strain evidence="4">ATCC 700253 / DSM 10332 / NAL</strain>
    </source>
</reference>
<keyword evidence="1" id="KW-1133">Transmembrane helix</keyword>
<reference evidence="3 4" key="2">
    <citation type="journal article" date="2012" name="Stand. Genomic Sci.">
        <title>Complete genome sequence of the moderately thermophilic mineral-sulfide-oxidizing firmicute Sulfobacillus acidophilus type strain (NAL(T)).</title>
        <authorList>
            <person name="Anderson I."/>
            <person name="Chertkov O."/>
            <person name="Chen A."/>
            <person name="Saunders E."/>
            <person name="Lapidus A."/>
            <person name="Nolan M."/>
            <person name="Lucas S."/>
            <person name="Hammon N."/>
            <person name="Deshpande S."/>
            <person name="Cheng J.F."/>
            <person name="Han C."/>
            <person name="Tapia R."/>
            <person name="Goodwin L.A."/>
            <person name="Pitluck S."/>
            <person name="Liolios K."/>
            <person name="Pagani I."/>
            <person name="Ivanova N."/>
            <person name="Mikhailova N."/>
            <person name="Pati A."/>
            <person name="Palaniappan K."/>
            <person name="Land M."/>
            <person name="Pan C."/>
            <person name="Rohde M."/>
            <person name="Pukall R."/>
            <person name="Goker M."/>
            <person name="Detter J.C."/>
            <person name="Woyke T."/>
            <person name="Bristow J."/>
            <person name="Eisen J.A."/>
            <person name="Markowitz V."/>
            <person name="Hugenholtz P."/>
            <person name="Kyrpides N.C."/>
            <person name="Klenk H.P."/>
            <person name="Mavromatis K."/>
        </authorList>
    </citation>
    <scope>NUCLEOTIDE SEQUENCE [LARGE SCALE GENOMIC DNA]</scope>
    <source>
        <strain evidence="4">ATCC 700253 / DSM 10332 / NAL</strain>
    </source>
</reference>
<keyword evidence="1" id="KW-0472">Membrane</keyword>
<dbReference type="KEGG" id="sap:Sulac_2852"/>
<dbReference type="EMBL" id="CP003179">
    <property type="protein sequence ID" value="AEW06313.1"/>
    <property type="molecule type" value="Genomic_DNA"/>
</dbReference>
<sequence length="220" mass="24803">MTRHLDDVDLLALASGHRDERDRLYRHWANCPVCQSRQAYLTSLMPPMAVVSAKTAPAWDFSRVDPRPVVRNTLPRRRRGLVYLATLAAAAFFYIWPHLIWAEAPSGPVALWAYMTGTRVEMVPDVPRVGSVSLVISSAGWTWVQAQVSPPRPRTVYEAWWIIGHRHLRASVFRPTRSHGVSFWIPGPRRPVNAVGVTLEPAPGTMVPTGPRLFFARLPR</sequence>
<feature type="domain" description="Anti-sigma K factor RskA C-terminal" evidence="2">
    <location>
        <begin position="84"/>
        <end position="211"/>
    </location>
</feature>
<dbReference type="Pfam" id="PF10099">
    <property type="entry name" value="RskA_C"/>
    <property type="match status" value="1"/>
</dbReference>
<evidence type="ECO:0000313" key="3">
    <source>
        <dbReference type="EMBL" id="AEW06313.1"/>
    </source>
</evidence>
<feature type="transmembrane region" description="Helical" evidence="1">
    <location>
        <begin position="81"/>
        <end position="101"/>
    </location>
</feature>